<feature type="region of interest" description="Disordered" evidence="1">
    <location>
        <begin position="1"/>
        <end position="31"/>
    </location>
</feature>
<evidence type="ECO:0000313" key="2">
    <source>
        <dbReference type="EMBL" id="XAE41677.1"/>
    </source>
</evidence>
<organism evidence="2 3">
    <name type="scientific">Nguyenibacter vanlangensis</name>
    <dbReference type="NCBI Taxonomy" id="1216886"/>
    <lineage>
        <taxon>Bacteria</taxon>
        <taxon>Pseudomonadati</taxon>
        <taxon>Pseudomonadota</taxon>
        <taxon>Alphaproteobacteria</taxon>
        <taxon>Acetobacterales</taxon>
        <taxon>Acetobacteraceae</taxon>
        <taxon>Nguyenibacter</taxon>
    </lineage>
</organism>
<gene>
    <name evidence="2" type="ORF">AAC691_15480</name>
</gene>
<proteinExistence type="predicted"/>
<accession>A0ABZ3D1P6</accession>
<keyword evidence="3" id="KW-1185">Reference proteome</keyword>
<evidence type="ECO:0000256" key="1">
    <source>
        <dbReference type="SAM" id="MobiDB-lite"/>
    </source>
</evidence>
<feature type="compositionally biased region" description="Basic residues" evidence="1">
    <location>
        <begin position="14"/>
        <end position="24"/>
    </location>
</feature>
<dbReference type="RefSeq" id="WP_342627554.1">
    <property type="nucleotide sequence ID" value="NZ_CP152276.1"/>
</dbReference>
<name>A0ABZ3D1P6_9PROT</name>
<dbReference type="EMBL" id="CP152276">
    <property type="protein sequence ID" value="XAE41677.1"/>
    <property type="molecule type" value="Genomic_DNA"/>
</dbReference>
<sequence>MNLSYIHSNVGAPKKTRSPHSLVHRHQDPDSHPFPVVLENLLMKSNNLQMVSDVIGRERAVSLARAINPDSTGHRRLYVPAEPVPGHFIAAVVGYPALYDLCRAMGRSQLTLECPDRFMRRERMLDLLRSGMTPSRVARIVGLSRSYVSRVCTRMRYA</sequence>
<evidence type="ECO:0000313" key="3">
    <source>
        <dbReference type="Proteomes" id="UP001449795"/>
    </source>
</evidence>
<protein>
    <submittedName>
        <fullName evidence="2">Helix-turn-helix domain-containing protein</fullName>
    </submittedName>
</protein>
<dbReference type="Proteomes" id="UP001449795">
    <property type="component" value="Chromosome"/>
</dbReference>
<reference evidence="2 3" key="1">
    <citation type="submission" date="2024-04" db="EMBL/GenBank/DDBJ databases">
        <title>Complete genome sequence of Nguyenibacter vanlangesis HBCM-1154, a strain capable of nitrogen fixation, IAA production, and phosphorus solubilization isolated from sugarcane soil.</title>
        <authorList>
            <person name="MY HANH P."/>
        </authorList>
    </citation>
    <scope>NUCLEOTIDE SEQUENCE [LARGE SCALE GENOMIC DNA]</scope>
    <source>
        <strain evidence="2 3">HBCM 1154</strain>
    </source>
</reference>